<dbReference type="SUPFAM" id="SSF46689">
    <property type="entry name" value="Homeodomain-like"/>
    <property type="match status" value="2"/>
</dbReference>
<dbReference type="Proteomes" id="UP000572268">
    <property type="component" value="Unassembled WGS sequence"/>
</dbReference>
<evidence type="ECO:0000313" key="5">
    <source>
        <dbReference type="EMBL" id="KAF4670734.1"/>
    </source>
</evidence>
<dbReference type="SUPFAM" id="SSF51556">
    <property type="entry name" value="Metallo-dependent hydrolases"/>
    <property type="match status" value="1"/>
</dbReference>
<comment type="similarity">
    <text evidence="1">Belongs to the metallo-dependent hydrolases superfamily. Adenosine and AMP deaminases family.</text>
</comment>
<feature type="domain" description="Myb-like" evidence="3">
    <location>
        <begin position="257"/>
        <end position="314"/>
    </location>
</feature>
<dbReference type="AlphaFoldDB" id="A0A7J6MGV6"/>
<comment type="caution">
    <text evidence="5">The sequence shown here is derived from an EMBL/GenBank/DDBJ whole genome shotgun (WGS) entry which is preliminary data.</text>
</comment>
<evidence type="ECO:0008006" key="7">
    <source>
        <dbReference type="Google" id="ProtNLM"/>
    </source>
</evidence>
<organism evidence="5 6">
    <name type="scientific">Perkinsus olseni</name>
    <name type="common">Perkinsus atlanticus</name>
    <dbReference type="NCBI Taxonomy" id="32597"/>
    <lineage>
        <taxon>Eukaryota</taxon>
        <taxon>Sar</taxon>
        <taxon>Alveolata</taxon>
        <taxon>Perkinsozoa</taxon>
        <taxon>Perkinsea</taxon>
        <taxon>Perkinsida</taxon>
        <taxon>Perkinsidae</taxon>
        <taxon>Perkinsus</taxon>
    </lineage>
</organism>
<dbReference type="GO" id="GO:0000978">
    <property type="term" value="F:RNA polymerase II cis-regulatory region sequence-specific DNA binding"/>
    <property type="evidence" value="ECO:0007669"/>
    <property type="project" value="TreeGrafter"/>
</dbReference>
<dbReference type="InterPro" id="IPR050560">
    <property type="entry name" value="MYB_TF"/>
</dbReference>
<feature type="region of interest" description="Disordered" evidence="2">
    <location>
        <begin position="373"/>
        <end position="413"/>
    </location>
</feature>
<dbReference type="Pfam" id="PF19326">
    <property type="entry name" value="AMP_deaminase"/>
    <property type="match status" value="1"/>
</dbReference>
<dbReference type="InterPro" id="IPR001005">
    <property type="entry name" value="SANT/Myb"/>
</dbReference>
<feature type="region of interest" description="Disordered" evidence="2">
    <location>
        <begin position="572"/>
        <end position="603"/>
    </location>
</feature>
<dbReference type="InterPro" id="IPR036770">
    <property type="entry name" value="Ankyrin_rpt-contain_sf"/>
</dbReference>
<dbReference type="InterPro" id="IPR006329">
    <property type="entry name" value="AMPD"/>
</dbReference>
<evidence type="ECO:0000259" key="4">
    <source>
        <dbReference type="PROSITE" id="PS51294"/>
    </source>
</evidence>
<accession>A0A7J6MGV6</accession>
<reference evidence="5 6" key="1">
    <citation type="submission" date="2020-04" db="EMBL/GenBank/DDBJ databases">
        <title>Perkinsus olseni comparative genomics.</title>
        <authorList>
            <person name="Bogema D.R."/>
        </authorList>
    </citation>
    <scope>NUCLEOTIDE SEQUENCE [LARGE SCALE GENOMIC DNA]</scope>
    <source>
        <strain evidence="5">ATCC PRA-31</strain>
    </source>
</reference>
<dbReference type="InterPro" id="IPR032466">
    <property type="entry name" value="Metal_Hydrolase"/>
</dbReference>
<dbReference type="SMART" id="SM00717">
    <property type="entry name" value="SANT"/>
    <property type="match status" value="2"/>
</dbReference>
<dbReference type="PANTHER" id="PTHR45614:SF232">
    <property type="entry name" value="TRANSCRIPTION FACTOR MYB3R-2"/>
    <property type="match status" value="1"/>
</dbReference>
<dbReference type="GO" id="GO:0000981">
    <property type="term" value="F:DNA-binding transcription factor activity, RNA polymerase II-specific"/>
    <property type="evidence" value="ECO:0007669"/>
    <property type="project" value="TreeGrafter"/>
</dbReference>
<feature type="compositionally biased region" description="Low complexity" evidence="2">
    <location>
        <begin position="222"/>
        <end position="253"/>
    </location>
</feature>
<dbReference type="Gene3D" id="3.20.20.140">
    <property type="entry name" value="Metal-dependent hydrolases"/>
    <property type="match status" value="1"/>
</dbReference>
<evidence type="ECO:0000256" key="1">
    <source>
        <dbReference type="ARBA" id="ARBA00006676"/>
    </source>
</evidence>
<dbReference type="Gene3D" id="1.10.10.60">
    <property type="entry name" value="Homeodomain-like"/>
    <property type="match status" value="2"/>
</dbReference>
<feature type="domain" description="HTH myb-type" evidence="4">
    <location>
        <begin position="315"/>
        <end position="369"/>
    </location>
</feature>
<evidence type="ECO:0000259" key="3">
    <source>
        <dbReference type="PROSITE" id="PS50090"/>
    </source>
</evidence>
<dbReference type="PROSITE" id="PS51294">
    <property type="entry name" value="HTH_MYB"/>
    <property type="match status" value="2"/>
</dbReference>
<dbReference type="GO" id="GO:0003876">
    <property type="term" value="F:AMP deaminase activity"/>
    <property type="evidence" value="ECO:0007669"/>
    <property type="project" value="InterPro"/>
</dbReference>
<dbReference type="CDD" id="cd00167">
    <property type="entry name" value="SANT"/>
    <property type="match status" value="2"/>
</dbReference>
<dbReference type="PROSITE" id="PS50090">
    <property type="entry name" value="MYB_LIKE"/>
    <property type="match status" value="2"/>
</dbReference>
<name>A0A7J6MGV6_PEROL</name>
<dbReference type="GO" id="GO:0005634">
    <property type="term" value="C:nucleus"/>
    <property type="evidence" value="ECO:0007669"/>
    <property type="project" value="TreeGrafter"/>
</dbReference>
<feature type="region of interest" description="Disordered" evidence="2">
    <location>
        <begin position="213"/>
        <end position="260"/>
    </location>
</feature>
<dbReference type="Pfam" id="PF00249">
    <property type="entry name" value="Myb_DNA-binding"/>
    <property type="match status" value="2"/>
</dbReference>
<proteinExistence type="inferred from homology"/>
<sequence length="1133" mass="125249">MMSSLIHRLFSPPKTQCEAKAEPEATKAGVKDYSESDMGYDADTWYRVYEAVPKSEAEKNYEIVKECGLGEIWGGPEPPAPAPPKPQPHTFGSDWEREVGKHYGLVPSEAEPRTSSEIREATADYAKRVHQSDPDDACKYLAIEEYRCLLTAQAEIETEEAATKCFKWNDEWRRCQWDQYKFNEGLTYIEGPQIRKAYRFAPNYNMMFETASRAHDLRPRDSGQQQQQGSNQRRQGQRGGSSKTSNSSRGSMGVSDRRNWEEHEDGIIRDMVQNSGTRNWTLIADALAQFNAAAGGCYAARTAKQCRERWHNHLDPQVNKRPWTSEEHRIIFEAHRRFGNRWAEIAKLLPGRTDNAIKNLWYSTVRRNSRKISREVATTEESDGTVRGERKRSARRRGGGRRDDPPPSSNAIGVHEDITLAGQNMDMSLFFNWASATTADLSSYASQPAETSISSAEQYGMSPAQRLSLLSISDGAEEPEPEGTPELRRSVFECRAGPEVGLFSTASEGSAGPLLDPGLGCKVDGVASYIDSIDARFTQGLGESALAAMSEASGAASGPLFELGIGEFNRTSEGIGPRSVRKRPTEVPTGVEEEPPTKRSNITAIPDAADDIVLSACEALSLAAGIPMQQQMDTATQTDWQTGQIGHGSLQPATGHLWLPTQQPGSMMYREVDMLLMPDDTPSVATCTTQEGYSPFSTESMVSQFSAALLSDGLAVSKSDQATGGFLESGYLGHMQCDNKDNVNEVIPGGGHQLLFLPDEAGSPRLVFFTVFCDSPFVMVIRSSSRQGAEISVGTLGFDRGTPTTASLGTVLYFRDEQAEEERISALKAEDPIAWQDCYVTSLALRKACEAGLKEDVKEILAAAHSGDFVPSLVHSAFLDACVIRLDAEIARILVRHGGLRVKGIPGNENLVHRVCERATPEDFTKAKHMLQTLVVDLSMDINAYCTLEKRPDIFGYTALALAARWRNPPLAFELLALGADPNKGHRRGCTPLGMLQEVDPRGETLDAVYVDLQDALALREKYIGVGIHDYSRGNRRSIELSPHIRYVAPNARFPGFFVLEEGVYHIYSDPENPAEEDMAFEIPTLGEYYEDMNTLFRIRTSGPTASFSFLRLRMLETKFELYGMTCAEQVPR</sequence>
<gene>
    <name evidence="5" type="ORF">FOL46_000646</name>
</gene>
<feature type="domain" description="HTH myb-type" evidence="4">
    <location>
        <begin position="257"/>
        <end position="314"/>
    </location>
</feature>
<protein>
    <recommendedName>
        <fullName evidence="7">Myblike DNAbinding domain-containing protein</fullName>
    </recommendedName>
</protein>
<evidence type="ECO:0000313" key="6">
    <source>
        <dbReference type="Proteomes" id="UP000572268"/>
    </source>
</evidence>
<feature type="domain" description="Myb-like" evidence="3">
    <location>
        <begin position="315"/>
        <end position="365"/>
    </location>
</feature>
<dbReference type="EMBL" id="JABANN010000115">
    <property type="protein sequence ID" value="KAF4670734.1"/>
    <property type="molecule type" value="Genomic_DNA"/>
</dbReference>
<dbReference type="PANTHER" id="PTHR45614">
    <property type="entry name" value="MYB PROTEIN-RELATED"/>
    <property type="match status" value="1"/>
</dbReference>
<feature type="compositionally biased region" description="Basic residues" evidence="2">
    <location>
        <begin position="389"/>
        <end position="399"/>
    </location>
</feature>
<dbReference type="InterPro" id="IPR009057">
    <property type="entry name" value="Homeodomain-like_sf"/>
</dbReference>
<dbReference type="GO" id="GO:0032264">
    <property type="term" value="P:IMP salvage"/>
    <property type="evidence" value="ECO:0007669"/>
    <property type="project" value="InterPro"/>
</dbReference>
<dbReference type="InterPro" id="IPR017930">
    <property type="entry name" value="Myb_dom"/>
</dbReference>
<dbReference type="SUPFAM" id="SSF48403">
    <property type="entry name" value="Ankyrin repeat"/>
    <property type="match status" value="1"/>
</dbReference>
<evidence type="ECO:0000256" key="2">
    <source>
        <dbReference type="SAM" id="MobiDB-lite"/>
    </source>
</evidence>